<protein>
    <submittedName>
        <fullName evidence="1">Uncharacterized protein</fullName>
    </submittedName>
</protein>
<dbReference type="EMBL" id="CAACVG010003898">
    <property type="protein sequence ID" value="VEN37940.1"/>
    <property type="molecule type" value="Genomic_DNA"/>
</dbReference>
<gene>
    <name evidence="1" type="ORF">CALMAC_LOCUS2998</name>
</gene>
<sequence length="52" mass="6501">MYCCIHRYYVLVQWIMEKSRRCWNLTCHGCYSAMCGFQFHRKHKIRRSSIIR</sequence>
<organism evidence="1 2">
    <name type="scientific">Callosobruchus maculatus</name>
    <name type="common">Southern cowpea weevil</name>
    <name type="synonym">Pulse bruchid</name>
    <dbReference type="NCBI Taxonomy" id="64391"/>
    <lineage>
        <taxon>Eukaryota</taxon>
        <taxon>Metazoa</taxon>
        <taxon>Ecdysozoa</taxon>
        <taxon>Arthropoda</taxon>
        <taxon>Hexapoda</taxon>
        <taxon>Insecta</taxon>
        <taxon>Pterygota</taxon>
        <taxon>Neoptera</taxon>
        <taxon>Endopterygota</taxon>
        <taxon>Coleoptera</taxon>
        <taxon>Polyphaga</taxon>
        <taxon>Cucujiformia</taxon>
        <taxon>Chrysomeloidea</taxon>
        <taxon>Chrysomelidae</taxon>
        <taxon>Bruchinae</taxon>
        <taxon>Bruchini</taxon>
        <taxon>Callosobruchus</taxon>
    </lineage>
</organism>
<dbReference type="AlphaFoldDB" id="A0A653BR02"/>
<evidence type="ECO:0000313" key="2">
    <source>
        <dbReference type="Proteomes" id="UP000410492"/>
    </source>
</evidence>
<keyword evidence="2" id="KW-1185">Reference proteome</keyword>
<dbReference type="Proteomes" id="UP000410492">
    <property type="component" value="Unassembled WGS sequence"/>
</dbReference>
<proteinExistence type="predicted"/>
<reference evidence="1 2" key="1">
    <citation type="submission" date="2019-01" db="EMBL/GenBank/DDBJ databases">
        <authorList>
            <person name="Sayadi A."/>
        </authorList>
    </citation>
    <scope>NUCLEOTIDE SEQUENCE [LARGE SCALE GENOMIC DNA]</scope>
</reference>
<evidence type="ECO:0000313" key="1">
    <source>
        <dbReference type="EMBL" id="VEN37940.1"/>
    </source>
</evidence>
<name>A0A653BR02_CALMS</name>
<accession>A0A653BR02</accession>